<accession>A0A8R1I0R5</accession>
<dbReference type="AlphaFoldDB" id="A0A8R1I0R5"/>
<name>A0A8R1I0R5_CAEJA</name>
<organism evidence="3 4">
    <name type="scientific">Caenorhabditis japonica</name>
    <dbReference type="NCBI Taxonomy" id="281687"/>
    <lineage>
        <taxon>Eukaryota</taxon>
        <taxon>Metazoa</taxon>
        <taxon>Ecdysozoa</taxon>
        <taxon>Nematoda</taxon>
        <taxon>Chromadorea</taxon>
        <taxon>Rhabditida</taxon>
        <taxon>Rhabditina</taxon>
        <taxon>Rhabditomorpha</taxon>
        <taxon>Rhabditoidea</taxon>
        <taxon>Rhabditidae</taxon>
        <taxon>Peloderinae</taxon>
        <taxon>Caenorhabditis</taxon>
    </lineage>
</organism>
<proteinExistence type="predicted"/>
<dbReference type="InterPro" id="IPR013761">
    <property type="entry name" value="SAM/pointed_sf"/>
</dbReference>
<reference evidence="4" key="1">
    <citation type="submission" date="2010-08" db="EMBL/GenBank/DDBJ databases">
        <authorList>
            <consortium name="Caenorhabditis japonica Sequencing Consortium"/>
            <person name="Wilson R.K."/>
        </authorList>
    </citation>
    <scope>NUCLEOTIDE SEQUENCE [LARGE SCALE GENOMIC DNA]</scope>
    <source>
        <strain evidence="4">DF5081</strain>
    </source>
</reference>
<feature type="compositionally biased region" description="Basic residues" evidence="1">
    <location>
        <begin position="213"/>
        <end position="225"/>
    </location>
</feature>
<evidence type="ECO:0000256" key="1">
    <source>
        <dbReference type="SAM" id="MobiDB-lite"/>
    </source>
</evidence>
<dbReference type="InterPro" id="IPR001660">
    <property type="entry name" value="SAM"/>
</dbReference>
<feature type="region of interest" description="Disordered" evidence="1">
    <location>
        <begin position="211"/>
        <end position="239"/>
    </location>
</feature>
<sequence>MDAWKQFFVRAGIPNEIAQRYAKSFHTNRITKEMLPDLDKSTLAELGVTAIGDQLSILRRIKAAKSALERIGDEMEDEEDSEVQKLPTKPSASRSRITAPEVFASTASELRRGKPPPDRNEIYHVKMPVGNTHRTRQILQKAEKMRQQGLAVRGTTGVRQGGRSVSPVDKSSLAARMQRKQSSGEFDAHISRISQFFVIVEVSSTTTIDRHGDRRHLHGHGHGHGSAKISRIATSSIKK</sequence>
<dbReference type="Gene3D" id="1.10.150.50">
    <property type="entry name" value="Transcription Factor, Ets-1"/>
    <property type="match status" value="1"/>
</dbReference>
<dbReference type="PANTHER" id="PTHR21359">
    <property type="entry name" value="DUF5577 DOMAIN-CONTAINING PROTEIN"/>
    <property type="match status" value="1"/>
</dbReference>
<dbReference type="GO" id="GO:0005634">
    <property type="term" value="C:nucleus"/>
    <property type="evidence" value="ECO:0007669"/>
    <property type="project" value="TreeGrafter"/>
</dbReference>
<dbReference type="Proteomes" id="UP000005237">
    <property type="component" value="Unassembled WGS sequence"/>
</dbReference>
<dbReference type="InterPro" id="IPR039161">
    <property type="entry name" value="C19orf47-like"/>
</dbReference>
<evidence type="ECO:0000259" key="2">
    <source>
        <dbReference type="PROSITE" id="PS50105"/>
    </source>
</evidence>
<feature type="compositionally biased region" description="Low complexity" evidence="1">
    <location>
        <begin position="152"/>
        <end position="163"/>
    </location>
</feature>
<dbReference type="Pfam" id="PF18017">
    <property type="entry name" value="SAM_4"/>
    <property type="match status" value="1"/>
</dbReference>
<evidence type="ECO:0000313" key="4">
    <source>
        <dbReference type="Proteomes" id="UP000005237"/>
    </source>
</evidence>
<feature type="region of interest" description="Disordered" evidence="1">
    <location>
        <begin position="146"/>
        <end position="172"/>
    </location>
</feature>
<dbReference type="PROSITE" id="PS50105">
    <property type="entry name" value="SAM_DOMAIN"/>
    <property type="match status" value="1"/>
</dbReference>
<protein>
    <submittedName>
        <fullName evidence="3">SAM domain-containing protein</fullName>
    </submittedName>
</protein>
<reference evidence="3" key="2">
    <citation type="submission" date="2022-06" db="UniProtKB">
        <authorList>
            <consortium name="EnsemblMetazoa"/>
        </authorList>
    </citation>
    <scope>IDENTIFICATION</scope>
    <source>
        <strain evidence="3">DF5081</strain>
    </source>
</reference>
<evidence type="ECO:0000313" key="3">
    <source>
        <dbReference type="EnsemblMetazoa" id="CJA16352b.1"/>
    </source>
</evidence>
<dbReference type="SMART" id="SM00454">
    <property type="entry name" value="SAM"/>
    <property type="match status" value="1"/>
</dbReference>
<feature type="region of interest" description="Disordered" evidence="1">
    <location>
        <begin position="72"/>
        <end position="96"/>
    </location>
</feature>
<dbReference type="SUPFAM" id="SSF47769">
    <property type="entry name" value="SAM/Pointed domain"/>
    <property type="match status" value="1"/>
</dbReference>
<dbReference type="PANTHER" id="PTHR21359:SF1">
    <property type="entry name" value="DUF5577 DOMAIN-CONTAINING PROTEIN"/>
    <property type="match status" value="1"/>
</dbReference>
<keyword evidence="4" id="KW-1185">Reference proteome</keyword>
<dbReference type="EnsemblMetazoa" id="CJA16352b.1">
    <property type="protein sequence ID" value="CJA16352b.1"/>
    <property type="gene ID" value="WBGene00135556"/>
</dbReference>
<feature type="domain" description="SAM" evidence="2">
    <location>
        <begin position="1"/>
        <end position="67"/>
    </location>
</feature>